<accession>A0A6J8E497</accession>
<evidence type="ECO:0008006" key="3">
    <source>
        <dbReference type="Google" id="ProtNLM"/>
    </source>
</evidence>
<organism evidence="1 2">
    <name type="scientific">Mytilus coruscus</name>
    <name type="common">Sea mussel</name>
    <dbReference type="NCBI Taxonomy" id="42192"/>
    <lineage>
        <taxon>Eukaryota</taxon>
        <taxon>Metazoa</taxon>
        <taxon>Spiralia</taxon>
        <taxon>Lophotrochozoa</taxon>
        <taxon>Mollusca</taxon>
        <taxon>Bivalvia</taxon>
        <taxon>Autobranchia</taxon>
        <taxon>Pteriomorphia</taxon>
        <taxon>Mytilida</taxon>
        <taxon>Mytiloidea</taxon>
        <taxon>Mytilidae</taxon>
        <taxon>Mytilinae</taxon>
        <taxon>Mytilus</taxon>
    </lineage>
</organism>
<proteinExistence type="predicted"/>
<evidence type="ECO:0000313" key="1">
    <source>
        <dbReference type="EMBL" id="CAC5415300.1"/>
    </source>
</evidence>
<sequence length="229" mass="26648">MSSLQRELTVSSWNIRGLGDKYTDDLFIDNIKSDINVILETWKRENAETQIENFVSISKCRKKHKKSKRHSGGIIIYIKKEIFKGITNLSKASTSPNRIWLKLDKSFFGYEKDLFLCAVYIPPYNSTHLDDDFQNLENEIVKFAVKGEIALIGDFNARGDWVEPENKTHIEEIENFLSDLNNYKDNNITDKPITITDVKRVIKSLKVEMMYLKKYSKQSSYVNMVNTML</sequence>
<dbReference type="EMBL" id="CACVKT020008399">
    <property type="protein sequence ID" value="CAC5415300.1"/>
    <property type="molecule type" value="Genomic_DNA"/>
</dbReference>
<dbReference type="OrthoDB" id="8052050at2759"/>
<dbReference type="Proteomes" id="UP000507470">
    <property type="component" value="Unassembled WGS sequence"/>
</dbReference>
<reference evidence="1 2" key="1">
    <citation type="submission" date="2020-06" db="EMBL/GenBank/DDBJ databases">
        <authorList>
            <person name="Li R."/>
            <person name="Bekaert M."/>
        </authorList>
    </citation>
    <scope>NUCLEOTIDE SEQUENCE [LARGE SCALE GENOMIC DNA]</scope>
    <source>
        <strain evidence="2">wild</strain>
    </source>
</reference>
<keyword evidence="2" id="KW-1185">Reference proteome</keyword>
<name>A0A6J8E497_MYTCO</name>
<gene>
    <name evidence="1" type="ORF">MCOR_48004</name>
</gene>
<dbReference type="SUPFAM" id="SSF56219">
    <property type="entry name" value="DNase I-like"/>
    <property type="match status" value="1"/>
</dbReference>
<dbReference type="AlphaFoldDB" id="A0A6J8E497"/>
<dbReference type="InterPro" id="IPR036691">
    <property type="entry name" value="Endo/exonu/phosph_ase_sf"/>
</dbReference>
<evidence type="ECO:0000313" key="2">
    <source>
        <dbReference type="Proteomes" id="UP000507470"/>
    </source>
</evidence>
<dbReference type="Gene3D" id="3.60.10.10">
    <property type="entry name" value="Endonuclease/exonuclease/phosphatase"/>
    <property type="match status" value="1"/>
</dbReference>
<protein>
    <recommendedName>
        <fullName evidence="3">Endonuclease/exonuclease/phosphatase domain-containing protein</fullName>
    </recommendedName>
</protein>